<evidence type="ECO:0000313" key="2">
    <source>
        <dbReference type="RefSeq" id="XP_072859220.1"/>
    </source>
</evidence>
<accession>A0ABM5GNI4</accession>
<keyword evidence="1" id="KW-1185">Reference proteome</keyword>
<evidence type="ECO:0000313" key="1">
    <source>
        <dbReference type="Proteomes" id="UP001652642"/>
    </source>
</evidence>
<sequence length="243" mass="27105">MRAGSSLLVDIMHCGSVVRHQLNSAAVQERKEGLESLDNRQQFQVIDVEHGFLWRPEGVNGATPAVRPPAGRTGVRCNLNGETEWTKGPANREMGCVHPPLELPGELRGDTKSFPLTVHHGVEKGEKPRLERPEFEASVRERRRRRRHQAEEVLGVVGCHPSTGKKFPDGSSNLVYSFWGKKDSTLYSVQTDPYVLNCFGGNELRLLFVDSETEIGEKIQDEFCVFQGLPSRGGDYEPIVQVA</sequence>
<dbReference type="GeneID" id="140708120"/>
<name>A0ABM5GNI4_9SAUR</name>
<dbReference type="RefSeq" id="XP_072859220.1">
    <property type="nucleotide sequence ID" value="XM_073003119.1"/>
</dbReference>
<gene>
    <name evidence="2" type="primary">LOC140708120</name>
</gene>
<protein>
    <submittedName>
        <fullName evidence="2">Uncharacterized protein</fullName>
    </submittedName>
</protein>
<reference evidence="2" key="1">
    <citation type="submission" date="2025-08" db="UniProtKB">
        <authorList>
            <consortium name="RefSeq"/>
        </authorList>
    </citation>
    <scope>IDENTIFICATION</scope>
</reference>
<proteinExistence type="predicted"/>
<organism evidence="1 2">
    <name type="scientific">Pogona vitticeps</name>
    <name type="common">central bearded dragon</name>
    <dbReference type="NCBI Taxonomy" id="103695"/>
    <lineage>
        <taxon>Eukaryota</taxon>
        <taxon>Metazoa</taxon>
        <taxon>Chordata</taxon>
        <taxon>Craniata</taxon>
        <taxon>Vertebrata</taxon>
        <taxon>Euteleostomi</taxon>
        <taxon>Lepidosauria</taxon>
        <taxon>Squamata</taxon>
        <taxon>Bifurcata</taxon>
        <taxon>Unidentata</taxon>
        <taxon>Episquamata</taxon>
        <taxon>Toxicofera</taxon>
        <taxon>Iguania</taxon>
        <taxon>Acrodonta</taxon>
        <taxon>Agamidae</taxon>
        <taxon>Amphibolurinae</taxon>
        <taxon>Pogona</taxon>
    </lineage>
</organism>
<dbReference type="Proteomes" id="UP001652642">
    <property type="component" value="Chromosome 6"/>
</dbReference>